<evidence type="ECO:0000256" key="2">
    <source>
        <dbReference type="ARBA" id="ARBA00022729"/>
    </source>
</evidence>
<dbReference type="InterPro" id="IPR011250">
    <property type="entry name" value="OMP/PagP_B-barrel"/>
</dbReference>
<dbReference type="OrthoDB" id="9815357at2"/>
<evidence type="ECO:0000259" key="7">
    <source>
        <dbReference type="Pfam" id="PF13505"/>
    </source>
</evidence>
<comment type="subcellular location">
    <subcellularLocation>
        <location evidence="1">Cell outer membrane</location>
    </subcellularLocation>
</comment>
<dbReference type="Pfam" id="PF13505">
    <property type="entry name" value="OMP_b-brl"/>
    <property type="match status" value="1"/>
</dbReference>
<dbReference type="SUPFAM" id="SSF56925">
    <property type="entry name" value="OMPA-like"/>
    <property type="match status" value="1"/>
</dbReference>
<dbReference type="EMBL" id="FXWK01000001">
    <property type="protein sequence ID" value="SMQ75689.1"/>
    <property type="molecule type" value="Genomic_DNA"/>
</dbReference>
<feature type="chain" id="PRO_5013323268" evidence="6">
    <location>
        <begin position="21"/>
        <end position="224"/>
    </location>
</feature>
<dbReference type="GO" id="GO:0009279">
    <property type="term" value="C:cell outer membrane"/>
    <property type="evidence" value="ECO:0007669"/>
    <property type="project" value="UniProtKB-SubCell"/>
</dbReference>
<dbReference type="Gene3D" id="2.40.160.20">
    <property type="match status" value="1"/>
</dbReference>
<feature type="signal peptide" evidence="6">
    <location>
        <begin position="1"/>
        <end position="20"/>
    </location>
</feature>
<reference evidence="9" key="1">
    <citation type="submission" date="2017-04" db="EMBL/GenBank/DDBJ databases">
        <authorList>
            <person name="Varghese N."/>
            <person name="Submissions S."/>
        </authorList>
    </citation>
    <scope>NUCLEOTIDE SEQUENCE [LARGE SCALE GENOMIC DNA]</scope>
</reference>
<evidence type="ECO:0000313" key="9">
    <source>
        <dbReference type="Proteomes" id="UP000194474"/>
    </source>
</evidence>
<keyword evidence="9" id="KW-1185">Reference proteome</keyword>
<feature type="domain" description="Outer membrane protein beta-barrel" evidence="7">
    <location>
        <begin position="9"/>
        <end position="224"/>
    </location>
</feature>
<evidence type="ECO:0000313" key="8">
    <source>
        <dbReference type="EMBL" id="SMQ75689.1"/>
    </source>
</evidence>
<proteinExistence type="inferred from homology"/>
<evidence type="ECO:0000256" key="6">
    <source>
        <dbReference type="SAM" id="SignalP"/>
    </source>
</evidence>
<protein>
    <submittedName>
        <fullName evidence="8">Outer membrane immunogenic protein</fullName>
    </submittedName>
</protein>
<organism evidence="8 9">
    <name type="scientific">Devosia lucknowensis</name>
    <dbReference type="NCBI Taxonomy" id="1096929"/>
    <lineage>
        <taxon>Bacteria</taxon>
        <taxon>Pseudomonadati</taxon>
        <taxon>Pseudomonadota</taxon>
        <taxon>Alphaproteobacteria</taxon>
        <taxon>Hyphomicrobiales</taxon>
        <taxon>Devosiaceae</taxon>
        <taxon>Devosia</taxon>
    </lineage>
</organism>
<evidence type="ECO:0000256" key="1">
    <source>
        <dbReference type="ARBA" id="ARBA00004442"/>
    </source>
</evidence>
<evidence type="ECO:0000256" key="3">
    <source>
        <dbReference type="ARBA" id="ARBA00023136"/>
    </source>
</evidence>
<accession>A0A1Y6FLP6</accession>
<dbReference type="Proteomes" id="UP000194474">
    <property type="component" value="Unassembled WGS sequence"/>
</dbReference>
<dbReference type="InterPro" id="IPR027385">
    <property type="entry name" value="Beta-barrel_OMP"/>
</dbReference>
<sequence length="224" mass="23015">MKHSLLALSALLLAAASAQAADLNWANNNATSPMYSPTSAAQWTGFYAGVSGGYGWGTTGITPANPGGQVNNNSGGWTLGGQAGYNVDMGGFVLGGEADLQWANIGYSEPIGGGTFTAKTDMFGTLRARAGVPVGQVMPYATLGVAYGRGSATVDTGVTTTQTANHFGWTAGVGLEAQATNNLSFKAEYLYVDLGSQAYNGLGIGARDVTQRFSVVRAGVNYKF</sequence>
<comment type="similarity">
    <text evidence="5">Belongs to the Omp25/RopB family.</text>
</comment>
<dbReference type="InterPro" id="IPR051692">
    <property type="entry name" value="OMP-like"/>
</dbReference>
<evidence type="ECO:0000256" key="4">
    <source>
        <dbReference type="ARBA" id="ARBA00023237"/>
    </source>
</evidence>
<keyword evidence="3" id="KW-0472">Membrane</keyword>
<dbReference type="RefSeq" id="WP_086470610.1">
    <property type="nucleotide sequence ID" value="NZ_FXWK01000001.1"/>
</dbReference>
<keyword evidence="4" id="KW-0998">Cell outer membrane</keyword>
<keyword evidence="2 6" id="KW-0732">Signal</keyword>
<evidence type="ECO:0000256" key="5">
    <source>
        <dbReference type="ARBA" id="ARBA00038306"/>
    </source>
</evidence>
<name>A0A1Y6FLP6_9HYPH</name>
<dbReference type="PANTHER" id="PTHR34001">
    <property type="entry name" value="BLL7405 PROTEIN"/>
    <property type="match status" value="1"/>
</dbReference>
<gene>
    <name evidence="8" type="ORF">SAMN06295905_2386</name>
</gene>
<dbReference type="PANTHER" id="PTHR34001:SF3">
    <property type="entry name" value="BLL7405 PROTEIN"/>
    <property type="match status" value="1"/>
</dbReference>
<dbReference type="AlphaFoldDB" id="A0A1Y6FLP6"/>